<dbReference type="OrthoDB" id="5600212at2759"/>
<dbReference type="GO" id="GO:0000981">
    <property type="term" value="F:DNA-binding transcription factor activity, RNA polymerase II-specific"/>
    <property type="evidence" value="ECO:0007669"/>
    <property type="project" value="InterPro"/>
</dbReference>
<accession>A0A061ASU3</accession>
<dbReference type="PROSITE" id="PS00463">
    <property type="entry name" value="ZN2_CY6_FUNGAL_1"/>
    <property type="match status" value="1"/>
</dbReference>
<evidence type="ECO:0000313" key="3">
    <source>
        <dbReference type="EMBL" id="CDR37794.1"/>
    </source>
</evidence>
<dbReference type="CDD" id="cd00067">
    <property type="entry name" value="GAL4"/>
    <property type="match status" value="1"/>
</dbReference>
<gene>
    <name evidence="3" type="ORF">CYFA0S_01e17348g</name>
</gene>
<dbReference type="Pfam" id="PF00172">
    <property type="entry name" value="Zn_clus"/>
    <property type="match status" value="1"/>
</dbReference>
<dbReference type="Gene3D" id="4.10.240.10">
    <property type="entry name" value="Zn(2)-C6 fungal-type DNA-binding domain"/>
    <property type="match status" value="1"/>
</dbReference>
<proteinExistence type="predicted"/>
<feature type="compositionally biased region" description="Low complexity" evidence="1">
    <location>
        <begin position="192"/>
        <end position="258"/>
    </location>
</feature>
<name>A0A061ASU3_CYBFA</name>
<protein>
    <submittedName>
        <fullName evidence="3">CYFA0S01e17348g1_1</fullName>
    </submittedName>
</protein>
<feature type="region of interest" description="Disordered" evidence="1">
    <location>
        <begin position="131"/>
        <end position="292"/>
    </location>
</feature>
<dbReference type="InterPro" id="IPR036864">
    <property type="entry name" value="Zn2-C6_fun-type_DNA-bd_sf"/>
</dbReference>
<dbReference type="PANTHER" id="PTHR47655">
    <property type="entry name" value="QUINIC ACID UTILIZATION ACTIVATOR"/>
    <property type="match status" value="1"/>
</dbReference>
<dbReference type="GO" id="GO:0008270">
    <property type="term" value="F:zinc ion binding"/>
    <property type="evidence" value="ECO:0007669"/>
    <property type="project" value="InterPro"/>
</dbReference>
<dbReference type="InterPro" id="IPR052783">
    <property type="entry name" value="Metabolic/Drug-Res_Regulator"/>
</dbReference>
<feature type="compositionally biased region" description="Polar residues" evidence="1">
    <location>
        <begin position="274"/>
        <end position="286"/>
    </location>
</feature>
<organism evidence="3">
    <name type="scientific">Cyberlindnera fabianii</name>
    <name type="common">Yeast</name>
    <name type="synonym">Hansenula fabianii</name>
    <dbReference type="NCBI Taxonomy" id="36022"/>
    <lineage>
        <taxon>Eukaryota</taxon>
        <taxon>Fungi</taxon>
        <taxon>Dikarya</taxon>
        <taxon>Ascomycota</taxon>
        <taxon>Saccharomycotina</taxon>
        <taxon>Saccharomycetes</taxon>
        <taxon>Phaffomycetales</taxon>
        <taxon>Phaffomycetaceae</taxon>
        <taxon>Cyberlindnera</taxon>
    </lineage>
</organism>
<feature type="domain" description="Zn(2)-C6 fungal-type" evidence="2">
    <location>
        <begin position="15"/>
        <end position="44"/>
    </location>
</feature>
<dbReference type="AlphaFoldDB" id="A0A061ASU3"/>
<sequence length="433" mass="47047">MPDKDRHTKKRVSKACDCCRKSKTKCDGQRPCTRCLQDGKICTYMTKKKDGHVYPAAYVDLLETRVSVLVQTLTHLLDKSKDGPSELYNFCSDKELLNNGGEWDINKVISNLLPADRLQNLAESSQNYSLHDITDVDGSPTSPHAAGLSRSPSPRASYSTHTHSHSHGHGSLYHVSKSTPRRNSDNHVHKLSIPSRTSTTTSSSSSNNSNNNSISANNTNITTPTATTNINNTGSSSSSSSIHSRLSLSATSPTTSSSIDGGASSLDIFKPPRRTNTLDSILSDVSGSGPGTLEQLDMESLNGLSDTNSGSTLMSPVYSIDGATGDAAAAVVPVNSLDSAFKDLFPVNVISDDTFSLDPTTPQKNVIQSQRQQFPRQALGLQQQRQQLQQQQQQQQQLSNNGWGANMFGFDWDFQDEALGMKKEPMAIDQFDF</sequence>
<dbReference type="EMBL" id="LK052886">
    <property type="protein sequence ID" value="CDR37794.1"/>
    <property type="molecule type" value="Genomic_DNA"/>
</dbReference>
<dbReference type="VEuPathDB" id="FungiDB:BON22_1613"/>
<dbReference type="SMART" id="SM00066">
    <property type="entry name" value="GAL4"/>
    <property type="match status" value="1"/>
</dbReference>
<dbReference type="InterPro" id="IPR001138">
    <property type="entry name" value="Zn2Cys6_DnaBD"/>
</dbReference>
<dbReference type="PROSITE" id="PS50048">
    <property type="entry name" value="ZN2_CY6_FUNGAL_2"/>
    <property type="match status" value="1"/>
</dbReference>
<dbReference type="SUPFAM" id="SSF57701">
    <property type="entry name" value="Zn2/Cys6 DNA-binding domain"/>
    <property type="match status" value="1"/>
</dbReference>
<evidence type="ECO:0000256" key="1">
    <source>
        <dbReference type="SAM" id="MobiDB-lite"/>
    </source>
</evidence>
<reference evidence="3" key="1">
    <citation type="journal article" date="2014" name="Genome Announc.">
        <title>Genome sequence of the yeast Cyberlindnera fabianii (Hansenula fabianii).</title>
        <authorList>
            <person name="Freel K.C."/>
            <person name="Sarilar V."/>
            <person name="Neuveglise C."/>
            <person name="Devillers H."/>
            <person name="Friedrich A."/>
            <person name="Schacherer J."/>
        </authorList>
    </citation>
    <scope>NUCLEOTIDE SEQUENCE</scope>
    <source>
        <strain evidence="3">YJS4271</strain>
    </source>
</reference>
<dbReference type="PANTHER" id="PTHR47655:SF3">
    <property type="entry name" value="ZN(II)2CYS6 TRANSCRIPTION FACTOR (EUROFUNG)"/>
    <property type="match status" value="1"/>
</dbReference>
<evidence type="ECO:0000259" key="2">
    <source>
        <dbReference type="PROSITE" id="PS50048"/>
    </source>
</evidence>